<dbReference type="AlphaFoldDB" id="A0A0D2WSR5"/>
<protein>
    <recommendedName>
        <fullName evidence="5">RING-type domain-containing protein</fullName>
    </recommendedName>
</protein>
<dbReference type="SUPFAM" id="SSF57850">
    <property type="entry name" value="RING/U-box"/>
    <property type="match status" value="1"/>
</dbReference>
<accession>A0A0D2WSR5</accession>
<dbReference type="PROSITE" id="PS00518">
    <property type="entry name" value="ZF_RING_1"/>
    <property type="match status" value="1"/>
</dbReference>
<dbReference type="PROSITE" id="PS50089">
    <property type="entry name" value="ZF_RING_2"/>
    <property type="match status" value="1"/>
</dbReference>
<reference evidence="7" key="1">
    <citation type="submission" date="2011-02" db="EMBL/GenBank/DDBJ databases">
        <title>The Genome Sequence of Capsaspora owczarzaki ATCC 30864.</title>
        <authorList>
            <person name="Russ C."/>
            <person name="Cuomo C."/>
            <person name="Burger G."/>
            <person name="Gray M.W."/>
            <person name="Holland P.W.H."/>
            <person name="King N."/>
            <person name="Lang F.B.F."/>
            <person name="Roger A.J."/>
            <person name="Ruiz-Trillo I."/>
            <person name="Young S.K."/>
            <person name="Zeng Q."/>
            <person name="Gargeya S."/>
            <person name="Alvarado L."/>
            <person name="Berlin A."/>
            <person name="Chapman S.B."/>
            <person name="Chen Z."/>
            <person name="Freedman E."/>
            <person name="Gellesch M."/>
            <person name="Goldberg J."/>
            <person name="Griggs A."/>
            <person name="Gujja S."/>
            <person name="Heilman E."/>
            <person name="Heiman D."/>
            <person name="Howarth C."/>
            <person name="Mehta T."/>
            <person name="Neiman D."/>
            <person name="Pearson M."/>
            <person name="Roberts A."/>
            <person name="Saif S."/>
            <person name="Shea T."/>
            <person name="Shenoy N."/>
            <person name="Sisk P."/>
            <person name="Stolte C."/>
            <person name="Sykes S."/>
            <person name="White J."/>
            <person name="Yandava C."/>
            <person name="Haas B."/>
            <person name="Nusbaum C."/>
            <person name="Birren B."/>
        </authorList>
    </citation>
    <scope>NUCLEOTIDE SEQUENCE</scope>
    <source>
        <strain evidence="7">ATCC 30864</strain>
    </source>
</reference>
<dbReference type="EMBL" id="KE346367">
    <property type="protein sequence ID" value="KJE94538.1"/>
    <property type="molecule type" value="Genomic_DNA"/>
</dbReference>
<keyword evidence="1" id="KW-0479">Metal-binding</keyword>
<proteinExistence type="predicted"/>
<dbReference type="PANTHER" id="PTHR23327">
    <property type="entry name" value="RING FINGER PROTEIN 127"/>
    <property type="match status" value="1"/>
</dbReference>
<gene>
    <name evidence="6" type="ORF">CAOG_005170</name>
</gene>
<evidence type="ECO:0000256" key="1">
    <source>
        <dbReference type="ARBA" id="ARBA00022723"/>
    </source>
</evidence>
<keyword evidence="2 4" id="KW-0863">Zinc-finger</keyword>
<dbReference type="InterPro" id="IPR018957">
    <property type="entry name" value="Znf_C3HC4_RING-type"/>
</dbReference>
<evidence type="ECO:0000259" key="5">
    <source>
        <dbReference type="PROSITE" id="PS50089"/>
    </source>
</evidence>
<evidence type="ECO:0000313" key="6">
    <source>
        <dbReference type="EMBL" id="KJE94538.1"/>
    </source>
</evidence>
<sequence>MSTLSLQAPDLISSTMLLEHFTCPICCSLLSNTTITIPCGHRYCKSCIDECLNRKSVCPCCNTRLNGGVVLQRDHQYDALLEMIQKERKAADAAHLVRLVETSALCSVPTRAAPIPALLMASDEPLIVIDDPTTLASNSPVHDDADLDSSGAVTELQRVFAKHLARAVSGYVAQIQESQANKQAELSRISTDLRLRAGMDDAERLKQVAARFDKEVANTIASCDKHLERALYVPVLTKTENVAFNCYLVRGGVRICIRDLVMSPLDKVSRLIQQIQLRFEELVGDKIMSASADAGLLVCAVDSSRIVSPSTLVVKAEAGETAIPWSGAQDTLLRDYSLRPVNALLFTGALTWESECPRLCAKDSFVEGASNITNYYSCGTCKLNWICEPCREACHTGHSTVMTLRAHKPKFACCYCERGGKCCKTAAH</sequence>
<dbReference type="SMART" id="SM00184">
    <property type="entry name" value="RING"/>
    <property type="match status" value="1"/>
</dbReference>
<evidence type="ECO:0000256" key="2">
    <source>
        <dbReference type="ARBA" id="ARBA00022771"/>
    </source>
</evidence>
<name>A0A0D2WSR5_CAPO3</name>
<dbReference type="Gene3D" id="3.30.40.10">
    <property type="entry name" value="Zinc/RING finger domain, C3HC4 (zinc finger)"/>
    <property type="match status" value="1"/>
</dbReference>
<dbReference type="RefSeq" id="XP_004346855.2">
    <property type="nucleotide sequence ID" value="XM_004346805.2"/>
</dbReference>
<dbReference type="Proteomes" id="UP000008743">
    <property type="component" value="Unassembled WGS sequence"/>
</dbReference>
<dbReference type="InterPro" id="IPR013083">
    <property type="entry name" value="Znf_RING/FYVE/PHD"/>
</dbReference>
<keyword evidence="3" id="KW-0862">Zinc</keyword>
<dbReference type="eggNOG" id="ENOG502S4PN">
    <property type="taxonomic scope" value="Eukaryota"/>
</dbReference>
<evidence type="ECO:0000313" key="7">
    <source>
        <dbReference type="Proteomes" id="UP000008743"/>
    </source>
</evidence>
<dbReference type="InParanoid" id="A0A0D2WSR5"/>
<keyword evidence="7" id="KW-1185">Reference proteome</keyword>
<dbReference type="GO" id="GO:0008270">
    <property type="term" value="F:zinc ion binding"/>
    <property type="evidence" value="ECO:0007669"/>
    <property type="project" value="UniProtKB-KW"/>
</dbReference>
<dbReference type="STRING" id="595528.A0A0D2WSR5"/>
<organism evidence="6 7">
    <name type="scientific">Capsaspora owczarzaki (strain ATCC 30864)</name>
    <dbReference type="NCBI Taxonomy" id="595528"/>
    <lineage>
        <taxon>Eukaryota</taxon>
        <taxon>Filasterea</taxon>
        <taxon>Capsaspora</taxon>
    </lineage>
</organism>
<dbReference type="InterPro" id="IPR017907">
    <property type="entry name" value="Znf_RING_CS"/>
</dbReference>
<dbReference type="Pfam" id="PF00097">
    <property type="entry name" value="zf-C3HC4"/>
    <property type="match status" value="1"/>
</dbReference>
<evidence type="ECO:0000256" key="3">
    <source>
        <dbReference type="ARBA" id="ARBA00022833"/>
    </source>
</evidence>
<dbReference type="OrthoDB" id="6105938at2759"/>
<dbReference type="InterPro" id="IPR001841">
    <property type="entry name" value="Znf_RING"/>
</dbReference>
<evidence type="ECO:0000256" key="4">
    <source>
        <dbReference type="PROSITE-ProRule" id="PRU00175"/>
    </source>
</evidence>
<feature type="domain" description="RING-type" evidence="5">
    <location>
        <begin position="23"/>
        <end position="62"/>
    </location>
</feature>
<dbReference type="PhylomeDB" id="A0A0D2WSR5"/>